<dbReference type="EMBL" id="CP155447">
    <property type="protein sequence ID" value="XBH06829.1"/>
    <property type="molecule type" value="Genomic_DNA"/>
</dbReference>
<accession>A0AAU7CN17</accession>
<evidence type="ECO:0000313" key="1">
    <source>
        <dbReference type="EMBL" id="XBH06829.1"/>
    </source>
</evidence>
<proteinExistence type="predicted"/>
<dbReference type="RefSeq" id="WP_406699677.1">
    <property type="nucleotide sequence ID" value="NZ_CP155447.1"/>
</dbReference>
<gene>
    <name evidence="1" type="ORF">V5E97_12535</name>
</gene>
<protein>
    <submittedName>
        <fullName evidence="1">Uncharacterized protein</fullName>
    </submittedName>
</protein>
<organism evidence="1">
    <name type="scientific">Singulisphaera sp. Ch08</name>
    <dbReference type="NCBI Taxonomy" id="3120278"/>
    <lineage>
        <taxon>Bacteria</taxon>
        <taxon>Pseudomonadati</taxon>
        <taxon>Planctomycetota</taxon>
        <taxon>Planctomycetia</taxon>
        <taxon>Isosphaerales</taxon>
        <taxon>Isosphaeraceae</taxon>
        <taxon>Singulisphaera</taxon>
    </lineage>
</organism>
<name>A0AAU7CN17_9BACT</name>
<reference evidence="1" key="1">
    <citation type="submission" date="2024-05" db="EMBL/GenBank/DDBJ databases">
        <title>Planctomycetes of the genus Singulisphaera possess chitinolytic capabilities.</title>
        <authorList>
            <person name="Ivanova A."/>
        </authorList>
    </citation>
    <scope>NUCLEOTIDE SEQUENCE</scope>
    <source>
        <strain evidence="1">Ch08T</strain>
    </source>
</reference>
<sequence>MNRDGVECIVSMGVMGGQVVLPMVTSTPANSRAMAVHARPHFRTTKLRVEMRYKGGPARLLEAFNP</sequence>
<dbReference type="AlphaFoldDB" id="A0AAU7CN17"/>